<keyword evidence="2 4" id="KW-0378">Hydrolase</keyword>
<dbReference type="InterPro" id="IPR050300">
    <property type="entry name" value="GDXG_lipolytic_enzyme"/>
</dbReference>
<protein>
    <submittedName>
        <fullName evidence="4">Monoterpene epsilon-lactone hydrolase</fullName>
        <ecNumber evidence="4">3.1.1.83</ecNumber>
    </submittedName>
</protein>
<evidence type="ECO:0000313" key="5">
    <source>
        <dbReference type="Proteomes" id="UP000057820"/>
    </source>
</evidence>
<dbReference type="EC" id="3.1.1.83" evidence="4"/>
<dbReference type="InterPro" id="IPR013094">
    <property type="entry name" value="AB_hydrolase_3"/>
</dbReference>
<comment type="similarity">
    <text evidence="1">Belongs to the 'GDXG' lipolytic enzyme family.</text>
</comment>
<evidence type="ECO:0000259" key="3">
    <source>
        <dbReference type="Pfam" id="PF07859"/>
    </source>
</evidence>
<dbReference type="RefSeq" id="WP_060592750.1">
    <property type="nucleotide sequence ID" value="NZ_CP031418.1"/>
</dbReference>
<sequence length="325" mass="34940">MTPRIVSVDTSVIEHLPGTSLRARLLALATRLTARQVLRLFGRWPALPWPFSLVDRLAVLLPPVPGVTRKLIDLGGCRAELIMAPQARHASGAILYTHGGGFLTCGLNTHRRLVSRLSMATGMPILSVDYRRPPNVPLAASIADCVRGYNWLAHQGYSSIALAGDSAGSYLAIMVALSATEGPRPSALLCLSPMLDLESVRAEPRRGRDPLFPASCLNALGTWLVRRTGPTDMRLPTPLSADLSSLPPTLVLVGASELLAEDSIRLARRLNDCGVPCRLQLWEGQMHVFPAFAEVVPEGRIATAQAAEFLTKATEQPLPTRSGAA</sequence>
<accession>A0A0H5NS31</accession>
<feature type="domain" description="Alpha/beta hydrolase fold-3" evidence="3">
    <location>
        <begin position="94"/>
        <end position="289"/>
    </location>
</feature>
<evidence type="ECO:0000256" key="2">
    <source>
        <dbReference type="ARBA" id="ARBA00022801"/>
    </source>
</evidence>
<dbReference type="Pfam" id="PF07859">
    <property type="entry name" value="Abhydrolase_3"/>
    <property type="match status" value="1"/>
</dbReference>
<dbReference type="PANTHER" id="PTHR48081">
    <property type="entry name" value="AB HYDROLASE SUPERFAMILY PROTEIN C4A8.06C"/>
    <property type="match status" value="1"/>
</dbReference>
<dbReference type="EMBL" id="LN868938">
    <property type="protein sequence ID" value="CRY77859.1"/>
    <property type="molecule type" value="Genomic_DNA"/>
</dbReference>
<dbReference type="KEGG" id="nfr:ERS450000_02628"/>
<dbReference type="InterPro" id="IPR029058">
    <property type="entry name" value="AB_hydrolase_fold"/>
</dbReference>
<reference evidence="5" key="1">
    <citation type="submission" date="2015-03" db="EMBL/GenBank/DDBJ databases">
        <authorList>
            <consortium name="Pathogen Informatics"/>
        </authorList>
    </citation>
    <scope>NUCLEOTIDE SEQUENCE [LARGE SCALE GENOMIC DNA]</scope>
    <source>
        <strain evidence="5">NCTC11134</strain>
    </source>
</reference>
<dbReference type="AlphaFoldDB" id="A0A0H5NS31"/>
<evidence type="ECO:0000256" key="1">
    <source>
        <dbReference type="ARBA" id="ARBA00010515"/>
    </source>
</evidence>
<dbReference type="Gene3D" id="3.40.50.1820">
    <property type="entry name" value="alpha/beta hydrolase"/>
    <property type="match status" value="1"/>
</dbReference>
<dbReference type="SUPFAM" id="SSF53474">
    <property type="entry name" value="alpha/beta-Hydrolases"/>
    <property type="match status" value="1"/>
</dbReference>
<dbReference type="PANTHER" id="PTHR48081:SF30">
    <property type="entry name" value="ACETYL-HYDROLASE LIPR-RELATED"/>
    <property type="match status" value="1"/>
</dbReference>
<organism evidence="4 5">
    <name type="scientific">Nocardia farcinica</name>
    <dbReference type="NCBI Taxonomy" id="37329"/>
    <lineage>
        <taxon>Bacteria</taxon>
        <taxon>Bacillati</taxon>
        <taxon>Actinomycetota</taxon>
        <taxon>Actinomycetes</taxon>
        <taxon>Mycobacteriales</taxon>
        <taxon>Nocardiaceae</taxon>
        <taxon>Nocardia</taxon>
    </lineage>
</organism>
<proteinExistence type="inferred from homology"/>
<dbReference type="GO" id="GO:0004806">
    <property type="term" value="F:triacylglycerol lipase activity"/>
    <property type="evidence" value="ECO:0007669"/>
    <property type="project" value="TreeGrafter"/>
</dbReference>
<gene>
    <name evidence="4" type="primary">mlhB_3</name>
    <name evidence="4" type="ORF">ERS450000_02628</name>
</gene>
<dbReference type="Proteomes" id="UP000057820">
    <property type="component" value="Chromosome 1"/>
</dbReference>
<name>A0A0H5NS31_NOCFR</name>
<evidence type="ECO:0000313" key="4">
    <source>
        <dbReference type="EMBL" id="CRY77859.1"/>
    </source>
</evidence>